<proteinExistence type="inferred from homology"/>
<evidence type="ECO:0000256" key="2">
    <source>
        <dbReference type="ARBA" id="ARBA00022763"/>
    </source>
</evidence>
<dbReference type="STRING" id="879819.A0A0J0XH45"/>
<name>A0A0J0XH45_9TREE</name>
<feature type="region of interest" description="Disordered" evidence="4">
    <location>
        <begin position="1"/>
        <end position="35"/>
    </location>
</feature>
<evidence type="ECO:0000313" key="5">
    <source>
        <dbReference type="EMBL" id="KLT40373.1"/>
    </source>
</evidence>
<dbReference type="InterPro" id="IPR010760">
    <property type="entry name" value="DNA-repair_Swi5"/>
</dbReference>
<evidence type="ECO:0008006" key="7">
    <source>
        <dbReference type="Google" id="ProtNLM"/>
    </source>
</evidence>
<dbReference type="GO" id="GO:0010772">
    <property type="term" value="P:meiotic DNA recombinase assembly involved in reciprocal meiotic recombination"/>
    <property type="evidence" value="ECO:0007669"/>
    <property type="project" value="TreeGrafter"/>
</dbReference>
<keyword evidence="2" id="KW-0227">DNA damage</keyword>
<keyword evidence="6" id="KW-1185">Reference proteome</keyword>
<evidence type="ECO:0000313" key="6">
    <source>
        <dbReference type="Proteomes" id="UP000053611"/>
    </source>
</evidence>
<comment type="similarity">
    <text evidence="1">Belongs to the SWI5/SAE3 family.</text>
</comment>
<dbReference type="Gene3D" id="1.20.5.170">
    <property type="match status" value="1"/>
</dbReference>
<evidence type="ECO:0000256" key="1">
    <source>
        <dbReference type="ARBA" id="ARBA00008060"/>
    </source>
</evidence>
<evidence type="ECO:0000256" key="4">
    <source>
        <dbReference type="SAM" id="MobiDB-lite"/>
    </source>
</evidence>
<dbReference type="OrthoDB" id="255837at2759"/>
<dbReference type="EMBL" id="KQ087235">
    <property type="protein sequence ID" value="KLT40373.1"/>
    <property type="molecule type" value="Genomic_DNA"/>
</dbReference>
<evidence type="ECO:0000256" key="3">
    <source>
        <dbReference type="ARBA" id="ARBA00023204"/>
    </source>
</evidence>
<dbReference type="Pfam" id="PF07061">
    <property type="entry name" value="Swi5"/>
    <property type="match status" value="1"/>
</dbReference>
<dbReference type="GeneID" id="28984496"/>
<dbReference type="RefSeq" id="XP_018276864.1">
    <property type="nucleotide sequence ID" value="XM_018423893.1"/>
</dbReference>
<reference evidence="5 6" key="1">
    <citation type="submission" date="2015-03" db="EMBL/GenBank/DDBJ databases">
        <title>Genomics and transcriptomics of the oil-accumulating basidiomycete yeast T. oleaginosus allow insights into substrate utilization and the diverse evolutionary trajectories of mating systems in fungi.</title>
        <authorList>
            <consortium name="DOE Joint Genome Institute"/>
            <person name="Kourist R."/>
            <person name="Kracht O."/>
            <person name="Bracharz F."/>
            <person name="Lipzen A."/>
            <person name="Nolan M."/>
            <person name="Ohm R."/>
            <person name="Grigoriev I."/>
            <person name="Sun S."/>
            <person name="Heitman J."/>
            <person name="Bruck T."/>
            <person name="Nowrousian M."/>
        </authorList>
    </citation>
    <scope>NUCLEOTIDE SEQUENCE [LARGE SCALE GENOMIC DNA]</scope>
    <source>
        <strain evidence="5 6">IBC0246</strain>
    </source>
</reference>
<accession>A0A0J0XH45</accession>
<dbReference type="PANTHER" id="PTHR28529">
    <property type="entry name" value="DNA REPAIR PROTEIN SWI5 HOMOLOG"/>
    <property type="match status" value="1"/>
</dbReference>
<gene>
    <name evidence="5" type="ORF">CC85DRAFT_287477</name>
</gene>
<dbReference type="AlphaFoldDB" id="A0A0J0XH45"/>
<keyword evidence="3" id="KW-0234">DNA repair</keyword>
<dbReference type="GO" id="GO:0000709">
    <property type="term" value="P:meiotic joint molecule formation"/>
    <property type="evidence" value="ECO:0007669"/>
    <property type="project" value="TreeGrafter"/>
</dbReference>
<protein>
    <recommendedName>
        <fullName evidence="7">Swi5-domain-containing protein</fullName>
    </recommendedName>
</protein>
<dbReference type="GO" id="GO:0034974">
    <property type="term" value="C:Swi5-Swi2 complex"/>
    <property type="evidence" value="ECO:0007669"/>
    <property type="project" value="TreeGrafter"/>
</dbReference>
<dbReference type="Proteomes" id="UP000053611">
    <property type="component" value="Unassembled WGS sequence"/>
</dbReference>
<sequence length="112" mass="12010">MPVAGPTSLACAATSSQADMRAVTVPRPRSPHPDPRVEQLLCKIAAAEATLGVDSDGNLKDAEAICARHIKLLHEYNEVKDATQALIGKYAQLTHTTVTAVHEMLELPLVEE</sequence>
<dbReference type="GO" id="GO:0032798">
    <property type="term" value="C:Swi5-Sfr1 complex"/>
    <property type="evidence" value="ECO:0007669"/>
    <property type="project" value="TreeGrafter"/>
</dbReference>
<organism evidence="5 6">
    <name type="scientific">Cutaneotrichosporon oleaginosum</name>
    <dbReference type="NCBI Taxonomy" id="879819"/>
    <lineage>
        <taxon>Eukaryota</taxon>
        <taxon>Fungi</taxon>
        <taxon>Dikarya</taxon>
        <taxon>Basidiomycota</taxon>
        <taxon>Agaricomycotina</taxon>
        <taxon>Tremellomycetes</taxon>
        <taxon>Trichosporonales</taxon>
        <taxon>Trichosporonaceae</taxon>
        <taxon>Cutaneotrichosporon</taxon>
    </lineage>
</organism>
<dbReference type="PANTHER" id="PTHR28529:SF2">
    <property type="entry name" value="DNA REPAIR PROTEIN SWI5 HOMOLOG"/>
    <property type="match status" value="1"/>
</dbReference>